<accession>K0R4C4</accession>
<keyword evidence="1" id="KW-0732">Signal</keyword>
<dbReference type="AlphaFoldDB" id="K0R4C4"/>
<name>K0R4C4_THAOC</name>
<gene>
    <name evidence="2" type="ORF">THAOC_34835</name>
</gene>
<sequence length="200" mass="20310">MKLTILTSIAGLAIAAAASSLAIDEQETFVYSVPPKSYQGQSAMEFWSELTKTETSTEAGADKTARTWTRTTGRGAARTATRTTARAIAAIAASSRATRVTPSAAMTPQAATSVEDTAATATAAASETLATAKSIRATGARGILGSDAADSASLGAMVATARPSAVRTILATDGVTRTNACAGGRRVLATHLRERTSLAS</sequence>
<feature type="signal peptide" evidence="1">
    <location>
        <begin position="1"/>
        <end position="20"/>
    </location>
</feature>
<dbReference type="Proteomes" id="UP000266841">
    <property type="component" value="Unassembled WGS sequence"/>
</dbReference>
<evidence type="ECO:0000313" key="3">
    <source>
        <dbReference type="Proteomes" id="UP000266841"/>
    </source>
</evidence>
<feature type="chain" id="PRO_5003838859" evidence="1">
    <location>
        <begin position="21"/>
        <end position="200"/>
    </location>
</feature>
<reference evidence="2 3" key="1">
    <citation type="journal article" date="2012" name="Genome Biol.">
        <title>Genome and low-iron response of an oceanic diatom adapted to chronic iron limitation.</title>
        <authorList>
            <person name="Lommer M."/>
            <person name="Specht M."/>
            <person name="Roy A.S."/>
            <person name="Kraemer L."/>
            <person name="Andreson R."/>
            <person name="Gutowska M.A."/>
            <person name="Wolf J."/>
            <person name="Bergner S.V."/>
            <person name="Schilhabel M.B."/>
            <person name="Klostermeier U.C."/>
            <person name="Beiko R.G."/>
            <person name="Rosenstiel P."/>
            <person name="Hippler M."/>
            <person name="Laroche J."/>
        </authorList>
    </citation>
    <scope>NUCLEOTIDE SEQUENCE [LARGE SCALE GENOMIC DNA]</scope>
    <source>
        <strain evidence="2 3">CCMP1005</strain>
    </source>
</reference>
<proteinExistence type="predicted"/>
<keyword evidence="3" id="KW-1185">Reference proteome</keyword>
<protein>
    <submittedName>
        <fullName evidence="2">Uncharacterized protein</fullName>
    </submittedName>
</protein>
<dbReference type="EMBL" id="AGNL01047725">
    <property type="protein sequence ID" value="EJK46494.1"/>
    <property type="molecule type" value="Genomic_DNA"/>
</dbReference>
<organism evidence="2 3">
    <name type="scientific">Thalassiosira oceanica</name>
    <name type="common">Marine diatom</name>
    <dbReference type="NCBI Taxonomy" id="159749"/>
    <lineage>
        <taxon>Eukaryota</taxon>
        <taxon>Sar</taxon>
        <taxon>Stramenopiles</taxon>
        <taxon>Ochrophyta</taxon>
        <taxon>Bacillariophyta</taxon>
        <taxon>Coscinodiscophyceae</taxon>
        <taxon>Thalassiosirophycidae</taxon>
        <taxon>Thalassiosirales</taxon>
        <taxon>Thalassiosiraceae</taxon>
        <taxon>Thalassiosira</taxon>
    </lineage>
</organism>
<evidence type="ECO:0000256" key="1">
    <source>
        <dbReference type="SAM" id="SignalP"/>
    </source>
</evidence>
<evidence type="ECO:0000313" key="2">
    <source>
        <dbReference type="EMBL" id="EJK46494.1"/>
    </source>
</evidence>
<comment type="caution">
    <text evidence="2">The sequence shown here is derived from an EMBL/GenBank/DDBJ whole genome shotgun (WGS) entry which is preliminary data.</text>
</comment>